<evidence type="ECO:0000259" key="9">
    <source>
        <dbReference type="PROSITE" id="PS50262"/>
    </source>
</evidence>
<dbReference type="GO" id="GO:0016020">
    <property type="term" value="C:membrane"/>
    <property type="evidence" value="ECO:0007669"/>
    <property type="project" value="UniProtKB-SubCell"/>
</dbReference>
<keyword evidence="5 8" id="KW-0472">Membrane</keyword>
<keyword evidence="2 8" id="KW-0812">Transmembrane</keyword>
<feature type="transmembrane region" description="Helical" evidence="8">
    <location>
        <begin position="220"/>
        <end position="238"/>
    </location>
</feature>
<reference evidence="10 11" key="1">
    <citation type="journal article" date="2015" name="Genome Biol. Evol.">
        <title>Phylogenomic analyses indicate that early fungi evolved digesting cell walls of algal ancestors of land plants.</title>
        <authorList>
            <person name="Chang Y."/>
            <person name="Wang S."/>
            <person name="Sekimoto S."/>
            <person name="Aerts A.L."/>
            <person name="Choi C."/>
            <person name="Clum A."/>
            <person name="LaButti K.M."/>
            <person name="Lindquist E.A."/>
            <person name="Yee Ngan C."/>
            <person name="Ohm R.A."/>
            <person name="Salamov A.A."/>
            <person name="Grigoriev I.V."/>
            <person name="Spatafora J.W."/>
            <person name="Berbee M.L."/>
        </authorList>
    </citation>
    <scope>NUCLEOTIDE SEQUENCE [LARGE SCALE GENOMIC DNA]</scope>
    <source>
        <strain evidence="10 11">NRRL 28638</strain>
    </source>
</reference>
<dbReference type="OrthoDB" id="9370401at2759"/>
<dbReference type="InterPro" id="IPR050125">
    <property type="entry name" value="GPCR_opsins"/>
</dbReference>
<keyword evidence="4" id="KW-0297">G-protein coupled receptor</keyword>
<keyword evidence="4" id="KW-0807">Transducer</keyword>
<feature type="transmembrane region" description="Helical" evidence="8">
    <location>
        <begin position="144"/>
        <end position="164"/>
    </location>
</feature>
<feature type="transmembrane region" description="Helical" evidence="8">
    <location>
        <begin position="68"/>
        <end position="89"/>
    </location>
</feature>
<proteinExistence type="predicted"/>
<evidence type="ECO:0000256" key="1">
    <source>
        <dbReference type="ARBA" id="ARBA00004141"/>
    </source>
</evidence>
<evidence type="ECO:0000256" key="4">
    <source>
        <dbReference type="ARBA" id="ARBA00023040"/>
    </source>
</evidence>
<evidence type="ECO:0000313" key="10">
    <source>
        <dbReference type="EMBL" id="KXN65244.1"/>
    </source>
</evidence>
<evidence type="ECO:0000313" key="11">
    <source>
        <dbReference type="Proteomes" id="UP000070444"/>
    </source>
</evidence>
<evidence type="ECO:0000256" key="7">
    <source>
        <dbReference type="SAM" id="MobiDB-lite"/>
    </source>
</evidence>
<keyword evidence="3 8" id="KW-1133">Transmembrane helix</keyword>
<gene>
    <name evidence="10" type="ORF">CONCODRAFT_13235</name>
</gene>
<evidence type="ECO:0000256" key="3">
    <source>
        <dbReference type="ARBA" id="ARBA00022989"/>
    </source>
</evidence>
<comment type="subcellular location">
    <subcellularLocation>
        <location evidence="1">Membrane</location>
        <topology evidence="1">Multi-pass membrane protein</topology>
    </subcellularLocation>
</comment>
<dbReference type="Proteomes" id="UP000070444">
    <property type="component" value="Unassembled WGS sequence"/>
</dbReference>
<dbReference type="PROSITE" id="PS50262">
    <property type="entry name" value="G_PROTEIN_RECEP_F1_2"/>
    <property type="match status" value="1"/>
</dbReference>
<evidence type="ECO:0000256" key="2">
    <source>
        <dbReference type="ARBA" id="ARBA00022692"/>
    </source>
</evidence>
<dbReference type="GO" id="GO:0004930">
    <property type="term" value="F:G protein-coupled receptor activity"/>
    <property type="evidence" value="ECO:0007669"/>
    <property type="project" value="UniProtKB-KW"/>
</dbReference>
<dbReference type="EMBL" id="KQ964935">
    <property type="protein sequence ID" value="KXN65244.1"/>
    <property type="molecule type" value="Genomic_DNA"/>
</dbReference>
<feature type="domain" description="G-protein coupled receptors family 1 profile" evidence="9">
    <location>
        <begin position="47"/>
        <end position="321"/>
    </location>
</feature>
<sequence length="348" mass="39834">MDQDRSRWGEQDGEGHYRLNHNFKPSSSGFLAGEIIIFILNIGGLFLNLLVFYILVIRIRILKVDTVLSVLATIFDFIASATMIARLIAKWVILSAGSYKNFPMLCKPTGILFFASTISAFDVVAVLGLIRCLIIVFNFRMKSVYWGIILSILIIFNWAGASVMEWNLPEISWNGFCQVGFHRGSGRPRDGSNSRQRDGYPRSDQPGHIDVFGEIESIKSIILLIVIIISYALIFRFYRKYYENVKRSSSTDQHLIKEIGTQKNKTSLKLLLLIFSYVIIYIPKFAIFILYNFTKTKPDPNFEMVSAVLYTMSPIVNASVLLFIQEETKQELQLLWTLIFHRARTALK</sequence>
<accession>A0A137NR97</accession>
<feature type="transmembrane region" description="Helical" evidence="8">
    <location>
        <begin position="109"/>
        <end position="137"/>
    </location>
</feature>
<feature type="transmembrane region" description="Helical" evidence="8">
    <location>
        <begin position="35"/>
        <end position="56"/>
    </location>
</feature>
<keyword evidence="11" id="KW-1185">Reference proteome</keyword>
<dbReference type="InterPro" id="IPR017452">
    <property type="entry name" value="GPCR_Rhodpsn_7TM"/>
</dbReference>
<keyword evidence="6" id="KW-0675">Receptor</keyword>
<evidence type="ECO:0000256" key="8">
    <source>
        <dbReference type="SAM" id="Phobius"/>
    </source>
</evidence>
<dbReference type="SUPFAM" id="SSF81321">
    <property type="entry name" value="Family A G protein-coupled receptor-like"/>
    <property type="match status" value="1"/>
</dbReference>
<organism evidence="10 11">
    <name type="scientific">Conidiobolus coronatus (strain ATCC 28846 / CBS 209.66 / NRRL 28638)</name>
    <name type="common">Delacroixia coronata</name>
    <dbReference type="NCBI Taxonomy" id="796925"/>
    <lineage>
        <taxon>Eukaryota</taxon>
        <taxon>Fungi</taxon>
        <taxon>Fungi incertae sedis</taxon>
        <taxon>Zoopagomycota</taxon>
        <taxon>Entomophthoromycotina</taxon>
        <taxon>Entomophthoromycetes</taxon>
        <taxon>Entomophthorales</taxon>
        <taxon>Ancylistaceae</taxon>
        <taxon>Conidiobolus</taxon>
    </lineage>
</organism>
<protein>
    <recommendedName>
        <fullName evidence="9">G-protein coupled receptors family 1 profile domain-containing protein</fullName>
    </recommendedName>
</protein>
<dbReference type="Gene3D" id="1.20.1070.10">
    <property type="entry name" value="Rhodopsin 7-helix transmembrane proteins"/>
    <property type="match status" value="1"/>
</dbReference>
<dbReference type="AlphaFoldDB" id="A0A137NR97"/>
<feature type="transmembrane region" description="Helical" evidence="8">
    <location>
        <begin position="305"/>
        <end position="324"/>
    </location>
</feature>
<feature type="transmembrane region" description="Helical" evidence="8">
    <location>
        <begin position="270"/>
        <end position="293"/>
    </location>
</feature>
<dbReference type="PANTHER" id="PTHR24240">
    <property type="entry name" value="OPSIN"/>
    <property type="match status" value="1"/>
</dbReference>
<feature type="compositionally biased region" description="Basic and acidic residues" evidence="7">
    <location>
        <begin position="187"/>
        <end position="205"/>
    </location>
</feature>
<feature type="region of interest" description="Disordered" evidence="7">
    <location>
        <begin position="185"/>
        <end position="205"/>
    </location>
</feature>
<evidence type="ECO:0000256" key="5">
    <source>
        <dbReference type="ARBA" id="ARBA00023136"/>
    </source>
</evidence>
<name>A0A137NR97_CONC2</name>
<evidence type="ECO:0000256" key="6">
    <source>
        <dbReference type="ARBA" id="ARBA00023170"/>
    </source>
</evidence>